<protein>
    <recommendedName>
        <fullName evidence="3">Retrotransposon Copia-like N-terminal domain-containing protein</fullName>
    </recommendedName>
</protein>
<gene>
    <name evidence="1" type="ORF">I3842_15G143700</name>
</gene>
<sequence>MYISGKDKLGYINGNFTQPPLTDPSFCKWHTDNAIVKGWLINSMDSSLIGNFIRFPTAKMVWDSIATTYFDGSDTSQVYDPRRRVMQLKQARGSLEKYYNDL</sequence>
<evidence type="ECO:0000313" key="2">
    <source>
        <dbReference type="Proteomes" id="UP000811246"/>
    </source>
</evidence>
<dbReference type="PANTHER" id="PTHR37610:SF38">
    <property type="entry name" value="RETROTRANSPOSON COPIA-LIKE N-TERMINAL DOMAIN-CONTAINING PROTEIN"/>
    <property type="match status" value="1"/>
</dbReference>
<evidence type="ECO:0000313" key="1">
    <source>
        <dbReference type="EMBL" id="KAG6676258.1"/>
    </source>
</evidence>
<proteinExistence type="predicted"/>
<dbReference type="Proteomes" id="UP000811246">
    <property type="component" value="Chromosome 15"/>
</dbReference>
<evidence type="ECO:0008006" key="3">
    <source>
        <dbReference type="Google" id="ProtNLM"/>
    </source>
</evidence>
<accession>A0A922D8Y3</accession>
<organism evidence="1 2">
    <name type="scientific">Carya illinoinensis</name>
    <name type="common">Pecan</name>
    <dbReference type="NCBI Taxonomy" id="32201"/>
    <lineage>
        <taxon>Eukaryota</taxon>
        <taxon>Viridiplantae</taxon>
        <taxon>Streptophyta</taxon>
        <taxon>Embryophyta</taxon>
        <taxon>Tracheophyta</taxon>
        <taxon>Spermatophyta</taxon>
        <taxon>Magnoliopsida</taxon>
        <taxon>eudicotyledons</taxon>
        <taxon>Gunneridae</taxon>
        <taxon>Pentapetalae</taxon>
        <taxon>rosids</taxon>
        <taxon>fabids</taxon>
        <taxon>Fagales</taxon>
        <taxon>Juglandaceae</taxon>
        <taxon>Carya</taxon>
    </lineage>
</organism>
<dbReference type="PANTHER" id="PTHR37610">
    <property type="entry name" value="CCHC-TYPE DOMAIN-CONTAINING PROTEIN"/>
    <property type="match status" value="1"/>
</dbReference>
<dbReference type="EMBL" id="CM031839">
    <property type="protein sequence ID" value="KAG6676258.1"/>
    <property type="molecule type" value="Genomic_DNA"/>
</dbReference>
<reference evidence="1" key="1">
    <citation type="submission" date="2021-01" db="EMBL/GenBank/DDBJ databases">
        <authorList>
            <person name="Lovell J.T."/>
            <person name="Bentley N."/>
            <person name="Bhattarai G."/>
            <person name="Jenkins J.W."/>
            <person name="Sreedasyam A."/>
            <person name="Alarcon Y."/>
            <person name="Bock C."/>
            <person name="Boston L."/>
            <person name="Carlson J."/>
            <person name="Cervantes K."/>
            <person name="Clermont K."/>
            <person name="Krom N."/>
            <person name="Kubenka K."/>
            <person name="Mamidi S."/>
            <person name="Mattison C."/>
            <person name="Monteros M."/>
            <person name="Pisani C."/>
            <person name="Plott C."/>
            <person name="Rajasekar S."/>
            <person name="Rhein H.S."/>
            <person name="Rohla C."/>
            <person name="Song M."/>
            <person name="Hilaire R.S."/>
            <person name="Shu S."/>
            <person name="Wells L."/>
            <person name="Wang X."/>
            <person name="Webber J."/>
            <person name="Heerema R.J."/>
            <person name="Klein P."/>
            <person name="Conner P."/>
            <person name="Grauke L."/>
            <person name="Grimwood J."/>
            <person name="Schmutz J."/>
            <person name="Randall J.J."/>
        </authorList>
    </citation>
    <scope>NUCLEOTIDE SEQUENCE</scope>
    <source>
        <tissue evidence="1">Leaf</tissue>
    </source>
</reference>
<comment type="caution">
    <text evidence="1">The sequence shown here is derived from an EMBL/GenBank/DDBJ whole genome shotgun (WGS) entry which is preliminary data.</text>
</comment>
<name>A0A922D8Y3_CARIL</name>
<dbReference type="AlphaFoldDB" id="A0A922D8Y3"/>